<keyword evidence="2" id="KW-1185">Reference proteome</keyword>
<dbReference type="GeneTree" id="ENSGT00900000143503"/>
<dbReference type="Proteomes" id="UP000675900">
    <property type="component" value="Unassembled WGS sequence"/>
</dbReference>
<sequence>YIHTKIHTLCCLSKPVMLNSPNMLQYVKCFTPCVFKSPLISLLNRLFTLLPNMS</sequence>
<accession>A0A8C9JQ42</accession>
<name>A0A8C9JQ42_PANTA</name>
<proteinExistence type="predicted"/>
<organism evidence="1 2">
    <name type="scientific">Panthera tigris altaica</name>
    <name type="common">Siberian tiger</name>
    <dbReference type="NCBI Taxonomy" id="74533"/>
    <lineage>
        <taxon>Eukaryota</taxon>
        <taxon>Metazoa</taxon>
        <taxon>Chordata</taxon>
        <taxon>Craniata</taxon>
        <taxon>Vertebrata</taxon>
        <taxon>Euteleostomi</taxon>
        <taxon>Mammalia</taxon>
        <taxon>Eutheria</taxon>
        <taxon>Laurasiatheria</taxon>
        <taxon>Carnivora</taxon>
        <taxon>Feliformia</taxon>
        <taxon>Felidae</taxon>
        <taxon>Pantherinae</taxon>
        <taxon>Panthera</taxon>
    </lineage>
</organism>
<reference evidence="1" key="2">
    <citation type="submission" date="2025-09" db="UniProtKB">
        <authorList>
            <consortium name="Ensembl"/>
        </authorList>
    </citation>
    <scope>IDENTIFICATION</scope>
</reference>
<dbReference type="AlphaFoldDB" id="A0A8C9JQ42"/>
<reference evidence="1" key="1">
    <citation type="submission" date="2025-08" db="UniProtKB">
        <authorList>
            <consortium name="Ensembl"/>
        </authorList>
    </citation>
    <scope>IDENTIFICATION</scope>
</reference>
<evidence type="ECO:0000313" key="1">
    <source>
        <dbReference type="Ensembl" id="ENSPTIP00000004720.1"/>
    </source>
</evidence>
<dbReference type="Ensembl" id="ENSPTIT00000008476.1">
    <property type="protein sequence ID" value="ENSPTIP00000004720.1"/>
    <property type="gene ID" value="ENSPTIG00000007162.1"/>
</dbReference>
<protein>
    <submittedName>
        <fullName evidence="1">Uncharacterized protein</fullName>
    </submittedName>
</protein>
<evidence type="ECO:0000313" key="2">
    <source>
        <dbReference type="Proteomes" id="UP000675900"/>
    </source>
</evidence>